<keyword evidence="4" id="KW-1185">Reference proteome</keyword>
<reference evidence="3" key="3">
    <citation type="submission" date="2018-08" db="UniProtKB">
        <authorList>
            <consortium name="EnsemblPlants"/>
        </authorList>
    </citation>
    <scope>IDENTIFICATION</scope>
    <source>
        <strain evidence="3">Yugu1</strain>
    </source>
</reference>
<evidence type="ECO:0000313" key="2">
    <source>
        <dbReference type="EMBL" id="RCV46012.1"/>
    </source>
</evidence>
<name>K4AJ00_SETIT</name>
<proteinExistence type="predicted"/>
<evidence type="ECO:0000256" key="1">
    <source>
        <dbReference type="SAM" id="MobiDB-lite"/>
    </source>
</evidence>
<dbReference type="EnsemblPlants" id="KQK92050">
    <property type="protein sequence ID" value="KQK92050"/>
    <property type="gene ID" value="SETIT_038864mg"/>
</dbReference>
<dbReference type="FunCoup" id="K4AJ00">
    <property type="interactions" value="481"/>
</dbReference>
<dbReference type="Proteomes" id="UP000004995">
    <property type="component" value="Unassembled WGS sequence"/>
</dbReference>
<dbReference type="PANTHER" id="PTHR33085:SF96">
    <property type="entry name" value="OS08G0271800 PROTEIN"/>
    <property type="match status" value="1"/>
</dbReference>
<dbReference type="HOGENOM" id="CLU_021283_0_0_1"/>
<dbReference type="OrthoDB" id="617710at2759"/>
<evidence type="ECO:0000313" key="3">
    <source>
        <dbReference type="EnsemblPlants" id="KQK92050"/>
    </source>
</evidence>
<dbReference type="EMBL" id="CM003536">
    <property type="protein sequence ID" value="RCV46012.1"/>
    <property type="molecule type" value="Genomic_DNA"/>
</dbReference>
<evidence type="ECO:0000313" key="4">
    <source>
        <dbReference type="Proteomes" id="UP000004995"/>
    </source>
</evidence>
<accession>K4AJ00</accession>
<reference evidence="2" key="2">
    <citation type="submission" date="2015-07" db="EMBL/GenBank/DDBJ databases">
        <authorList>
            <person name="Noorani M."/>
        </authorList>
    </citation>
    <scope>NUCLEOTIDE SEQUENCE</scope>
    <source>
        <strain evidence="2">Yugu1</strain>
    </source>
</reference>
<dbReference type="Pfam" id="PF07893">
    <property type="entry name" value="DUF1668"/>
    <property type="match status" value="1"/>
</dbReference>
<dbReference type="EMBL" id="AGNK02006089">
    <property type="status" value="NOT_ANNOTATED_CDS"/>
    <property type="molecule type" value="Genomic_DNA"/>
</dbReference>
<gene>
    <name evidence="2" type="ORF">SETIT_9G498500v2</name>
</gene>
<dbReference type="InterPro" id="IPR012871">
    <property type="entry name" value="DUF1668_ORYSA"/>
</dbReference>
<dbReference type="OMA" id="CEDMERT"/>
<evidence type="ECO:0008006" key="5">
    <source>
        <dbReference type="Google" id="ProtNLM"/>
    </source>
</evidence>
<dbReference type="AlphaFoldDB" id="K4AJ00"/>
<sequence>MPKRHRSDDAGDRRSRSSCRRCPPQRHLYVVLDDWSRGYSIYKLDVDGSGGGDPDDADLYLRAERLPEPPVFRLEMPVKVRGRFALFAAVGTRIFAMDYSDENRDAPVLVYDTATGALAVGPATPAELQYLPKLVAAGDRWLYALDRKASGGGDHLMAHGAGAARDGRAGCWRRDWGSIRDAALGGGRPPDCHAAHPDGRTVFFSVHGRGTFSLDNRTEEWARHGEWTLPFRDQAELDAWVGLRWVDGDDAAGQGLVCSCDVVPPDPDDGDGREPAWKVAEVVEADGERTVAVKLARMGGGVFCLVERRRRRGAHDDGDGRCLLYATTFRLRYGKDGELRAAERRARCYAVHKRSHKFEWQAFGI</sequence>
<dbReference type="eggNOG" id="ENOG502R50Q">
    <property type="taxonomic scope" value="Eukaryota"/>
</dbReference>
<organism evidence="2">
    <name type="scientific">Setaria italica</name>
    <name type="common">Foxtail millet</name>
    <name type="synonym">Panicum italicum</name>
    <dbReference type="NCBI Taxonomy" id="4555"/>
    <lineage>
        <taxon>Eukaryota</taxon>
        <taxon>Viridiplantae</taxon>
        <taxon>Streptophyta</taxon>
        <taxon>Embryophyta</taxon>
        <taxon>Tracheophyta</taxon>
        <taxon>Spermatophyta</taxon>
        <taxon>Magnoliopsida</taxon>
        <taxon>Liliopsida</taxon>
        <taxon>Poales</taxon>
        <taxon>Poaceae</taxon>
        <taxon>PACMAD clade</taxon>
        <taxon>Panicoideae</taxon>
        <taxon>Panicodae</taxon>
        <taxon>Paniceae</taxon>
        <taxon>Cenchrinae</taxon>
        <taxon>Setaria</taxon>
    </lineage>
</organism>
<protein>
    <recommendedName>
        <fullName evidence="5">DUF1618 domain-containing protein</fullName>
    </recommendedName>
</protein>
<feature type="region of interest" description="Disordered" evidence="1">
    <location>
        <begin position="1"/>
        <end position="20"/>
    </location>
</feature>
<dbReference type="PANTHER" id="PTHR33085">
    <property type="entry name" value="OS12G0113100 PROTEIN-RELATED"/>
    <property type="match status" value="1"/>
</dbReference>
<reference evidence="2 4" key="1">
    <citation type="journal article" date="2012" name="Nat. Biotechnol.">
        <title>Reference genome sequence of the model plant Setaria.</title>
        <authorList>
            <person name="Bennetzen J.L."/>
            <person name="Schmutz J."/>
            <person name="Wang H."/>
            <person name="Percifield R."/>
            <person name="Hawkins J."/>
            <person name="Pontaroli A.C."/>
            <person name="Estep M."/>
            <person name="Feng L."/>
            <person name="Vaughn J.N."/>
            <person name="Grimwood J."/>
            <person name="Jenkins J."/>
            <person name="Barry K."/>
            <person name="Lindquist E."/>
            <person name="Hellsten U."/>
            <person name="Deshpande S."/>
            <person name="Wang X."/>
            <person name="Wu X."/>
            <person name="Mitros T."/>
            <person name="Triplett J."/>
            <person name="Yang X."/>
            <person name="Ye C.Y."/>
            <person name="Mauro-Herrera M."/>
            <person name="Wang L."/>
            <person name="Li P."/>
            <person name="Sharma M."/>
            <person name="Sharma R."/>
            <person name="Ronald P.C."/>
            <person name="Panaud O."/>
            <person name="Kellogg E.A."/>
            <person name="Brutnell T.P."/>
            <person name="Doust A.N."/>
            <person name="Tuskan G.A."/>
            <person name="Rokhsar D."/>
            <person name="Devos K.M."/>
        </authorList>
    </citation>
    <scope>NUCLEOTIDE SEQUENCE [LARGE SCALE GENOMIC DNA]</scope>
    <source>
        <strain evidence="4">cv. Yugu1</strain>
        <strain evidence="2">Yugu1</strain>
    </source>
</reference>
<dbReference type="Gramene" id="KQK92050">
    <property type="protein sequence ID" value="KQK92050"/>
    <property type="gene ID" value="SETIT_038864mg"/>
</dbReference>
<feature type="compositionally biased region" description="Basic and acidic residues" evidence="1">
    <location>
        <begin position="1"/>
        <end position="15"/>
    </location>
</feature>